<feature type="domain" description="C2" evidence="2">
    <location>
        <begin position="762"/>
        <end position="879"/>
    </location>
</feature>
<evidence type="ECO:0000313" key="4">
    <source>
        <dbReference type="EMBL" id="VFT87115.1"/>
    </source>
</evidence>
<dbReference type="Gene3D" id="2.60.40.150">
    <property type="entry name" value="C2 domain"/>
    <property type="match status" value="5"/>
</dbReference>
<evidence type="ECO:0000259" key="2">
    <source>
        <dbReference type="PROSITE" id="PS50004"/>
    </source>
</evidence>
<dbReference type="Proteomes" id="UP000332933">
    <property type="component" value="Unassembled WGS sequence"/>
</dbReference>
<name>A0A485KPV1_9STRA</name>
<dbReference type="SMART" id="SM00239">
    <property type="entry name" value="C2"/>
    <property type="match status" value="5"/>
</dbReference>
<evidence type="ECO:0000256" key="1">
    <source>
        <dbReference type="SAM" id="Coils"/>
    </source>
</evidence>
<feature type="domain" description="C2" evidence="2">
    <location>
        <begin position="572"/>
        <end position="687"/>
    </location>
</feature>
<dbReference type="Pfam" id="PF00168">
    <property type="entry name" value="C2"/>
    <property type="match status" value="5"/>
</dbReference>
<keyword evidence="1" id="KW-0175">Coiled coil</keyword>
<protein>
    <submittedName>
        <fullName evidence="4">Aste57867_10240 protein</fullName>
    </submittedName>
</protein>
<keyword evidence="5" id="KW-1185">Reference proteome</keyword>
<evidence type="ECO:0000313" key="5">
    <source>
        <dbReference type="Proteomes" id="UP000332933"/>
    </source>
</evidence>
<dbReference type="PANTHER" id="PTHR47052:SF3">
    <property type="entry name" value="INGRESSION PROTEIN 1"/>
    <property type="match status" value="1"/>
</dbReference>
<gene>
    <name evidence="4" type="primary">Aste57867_10240</name>
    <name evidence="3" type="ORF">As57867_010201</name>
    <name evidence="4" type="ORF">ASTE57867_10240</name>
</gene>
<accession>A0A485KPV1</accession>
<evidence type="ECO:0000313" key="3">
    <source>
        <dbReference type="EMBL" id="KAF0699188.1"/>
    </source>
</evidence>
<dbReference type="OrthoDB" id="419768at2759"/>
<dbReference type="EMBL" id="CAADRA010005214">
    <property type="protein sequence ID" value="VFT87115.1"/>
    <property type="molecule type" value="Genomic_DNA"/>
</dbReference>
<feature type="domain" description="C2" evidence="2">
    <location>
        <begin position="353"/>
        <end position="469"/>
    </location>
</feature>
<dbReference type="EMBL" id="VJMH01005193">
    <property type="protein sequence ID" value="KAF0699188.1"/>
    <property type="molecule type" value="Genomic_DNA"/>
</dbReference>
<dbReference type="PROSITE" id="PS50004">
    <property type="entry name" value="C2"/>
    <property type="match status" value="5"/>
</dbReference>
<feature type="coiled-coil region" evidence="1">
    <location>
        <begin position="909"/>
        <end position="954"/>
    </location>
</feature>
<organism evidence="4 5">
    <name type="scientific">Aphanomyces stellatus</name>
    <dbReference type="NCBI Taxonomy" id="120398"/>
    <lineage>
        <taxon>Eukaryota</taxon>
        <taxon>Sar</taxon>
        <taxon>Stramenopiles</taxon>
        <taxon>Oomycota</taxon>
        <taxon>Saprolegniomycetes</taxon>
        <taxon>Saprolegniales</taxon>
        <taxon>Verrucalvaceae</taxon>
        <taxon>Aphanomyces</taxon>
    </lineage>
</organism>
<proteinExistence type="predicted"/>
<dbReference type="CDD" id="cd00030">
    <property type="entry name" value="C2"/>
    <property type="match status" value="5"/>
</dbReference>
<dbReference type="SUPFAM" id="SSF49562">
    <property type="entry name" value="C2 domain (Calcium/lipid-binding domain, CaLB)"/>
    <property type="match status" value="5"/>
</dbReference>
<dbReference type="AlphaFoldDB" id="A0A485KPV1"/>
<reference evidence="3" key="2">
    <citation type="submission" date="2019-06" db="EMBL/GenBank/DDBJ databases">
        <title>Genomics analysis of Aphanomyces spp. identifies a new class of oomycete effector associated with host adaptation.</title>
        <authorList>
            <person name="Gaulin E."/>
        </authorList>
    </citation>
    <scope>NUCLEOTIDE SEQUENCE</scope>
    <source>
        <strain evidence="3">CBS 578.67</strain>
    </source>
</reference>
<dbReference type="InterPro" id="IPR000008">
    <property type="entry name" value="C2_dom"/>
</dbReference>
<feature type="domain" description="C2" evidence="2">
    <location>
        <begin position="1"/>
        <end position="101"/>
    </location>
</feature>
<feature type="domain" description="C2" evidence="2">
    <location>
        <begin position="163"/>
        <end position="279"/>
    </location>
</feature>
<dbReference type="InterPro" id="IPR035892">
    <property type="entry name" value="C2_domain_sf"/>
</dbReference>
<sequence>MPELHVRVVAGRNLIDNSLTGTLNPQCIVTVGTVTQSTKVHENGGRSPVWGDKFVFRLMKDPHGLHMRMVVQDNKFFEGFMGQCHIAIKSLMHGTLVDEWVPVYMNKQVSGEVNLRMQLTGLATEQQVRNAKELQPAAVKEGHMRKTSCEDNGQTANNQQATLLREARLAARDLTPRQVATVLHVRVIGGRNLFDCSLTGTLHPQCGITVGNATKWTKTHRYGGRSPTWGDKFEFRMRDPLSLAMHLVIQDCKMFEGDMGTCTIPLVSLAHGEVVNQWVPVTINNRANGEVNLQMHLVGLMEHQVMQSTIVMAEVVSEAVPDTEEQVAVEAQETTSEEIVQPANNNQQATMLDNAATDLTQHGPQEASTAVLLVEVIAGRNLFDGSRTASRHPQCRITVGNSTQSTTAHRDGGRAPVWGNKFEFRLRDDPLCESMHMAVQDCSMPESEMGNSSIPLLSLAHGNVVNQWVPLASNGRANGEVYMSVQLTILPKQQITASKEQDIAVPNELAVQVQSSSRDEVQIPATKEIPVQKPPTPVAKDDKERSSAAPIKEYVEIPTVNNQEAEVQTKAMLAKPILSPRSLQQASICLHVRVVAGRNLIDNSLTGTLNPQCIVTVGTVTQSTKVHENGGRSPVWGDKFVFRLMKDPHGLHIRMVVQDNKFFEGFMGQCHIAIKSLMHGTLVDEWVPVYMNKQVSGELNLRMQLVGLPDEQVMVPKEKRSAVSNAAIAAKQPQSAEGKQAQVSVVPCRDQTTNNQQTILHKEAELVGQVVGQRTPQQGATVLCVHVIEGRNLFDCSLTGTLHPQCRIKVGTLTHSTKVHRHGGQSPSWGEKFQFRMRDPLRLNMRVVVQDCKMFEGDMGQYSVPLLSLAHGNIVNEWVPLTINGRPNGEVHLCMQLVGLTVQQVADALEAQEAVAREERMRALRAQEQARQRAQAQQAAKEAAQKQAAHAEAVRRIQQQVQAKFNNDVQQELIRRRLQHMPHGGGSSANHGVPADNGVPIYAVGNNGGGNDGYDLFGCGGVDVNSLVGGGVDVNNIFGGGGVDVNNLFGGGVDLNGVGDLAGAFDVNDFGDVVGNLGDVLGGLFQ</sequence>
<dbReference type="InterPro" id="IPR052981">
    <property type="entry name" value="Ingression_C2_domain"/>
</dbReference>
<dbReference type="PANTHER" id="PTHR47052">
    <property type="entry name" value="CONSERVED SERINE PROLINE-RICH PROTEIN (AFU_ORTHOLOGUE AFUA_2G01790)"/>
    <property type="match status" value="1"/>
</dbReference>
<reference evidence="4 5" key="1">
    <citation type="submission" date="2019-03" db="EMBL/GenBank/DDBJ databases">
        <authorList>
            <person name="Gaulin E."/>
            <person name="Dumas B."/>
        </authorList>
    </citation>
    <scope>NUCLEOTIDE SEQUENCE [LARGE SCALE GENOMIC DNA]</scope>
    <source>
        <strain evidence="4">CBS 568.67</strain>
    </source>
</reference>